<keyword evidence="5" id="KW-0808">Transferase</keyword>
<dbReference type="KEGG" id="auh:AWM75_00295"/>
<dbReference type="Gene3D" id="1.10.287.3610">
    <property type="match status" value="1"/>
</dbReference>
<keyword evidence="21" id="KW-1185">Reference proteome</keyword>
<dbReference type="InterPro" id="IPR033717">
    <property type="entry name" value="UDPK"/>
</dbReference>
<feature type="binding site" evidence="16">
    <location>
        <position position="81"/>
    </location>
    <ligand>
        <name>substrate</name>
    </ligand>
</feature>
<proteinExistence type="inferred from homology"/>
<protein>
    <recommendedName>
        <fullName evidence="22">UDP kinase</fullName>
    </recommendedName>
</protein>
<name>A0A120IB33_9LACT</name>
<feature type="binding site" evidence="17">
    <location>
        <position position="88"/>
    </location>
    <ligand>
        <name>ATP</name>
        <dbReference type="ChEBI" id="CHEBI:30616"/>
    </ligand>
</feature>
<comment type="similarity">
    <text evidence="2">Belongs to the bacterial diacylglycerol kinase family.</text>
</comment>
<keyword evidence="12 19" id="KW-0472">Membrane</keyword>
<evidence type="ECO:0000256" key="8">
    <source>
        <dbReference type="ARBA" id="ARBA00022777"/>
    </source>
</evidence>
<evidence type="ECO:0000256" key="15">
    <source>
        <dbReference type="PIRSR" id="PIRSR600829-1"/>
    </source>
</evidence>
<dbReference type="STRING" id="128944.AWM75_00295"/>
<evidence type="ECO:0008006" key="22">
    <source>
        <dbReference type="Google" id="ProtNLM"/>
    </source>
</evidence>
<evidence type="ECO:0000256" key="19">
    <source>
        <dbReference type="SAM" id="Phobius"/>
    </source>
</evidence>
<keyword evidence="4" id="KW-0444">Lipid biosynthesis</keyword>
<evidence type="ECO:0000256" key="10">
    <source>
        <dbReference type="ARBA" id="ARBA00022989"/>
    </source>
</evidence>
<dbReference type="GO" id="GO:0005886">
    <property type="term" value="C:plasma membrane"/>
    <property type="evidence" value="ECO:0007669"/>
    <property type="project" value="UniProtKB-SubCell"/>
</dbReference>
<dbReference type="PANTHER" id="PTHR34299">
    <property type="entry name" value="DIACYLGLYCEROL KINASE"/>
    <property type="match status" value="1"/>
</dbReference>
<evidence type="ECO:0000256" key="18">
    <source>
        <dbReference type="PIRSR" id="PIRSR600829-4"/>
    </source>
</evidence>
<keyword evidence="7 17" id="KW-0547">Nucleotide-binding</keyword>
<evidence type="ECO:0000256" key="11">
    <source>
        <dbReference type="ARBA" id="ARBA00023098"/>
    </source>
</evidence>
<reference evidence="21" key="2">
    <citation type="submission" date="2016-01" db="EMBL/GenBank/DDBJ databases">
        <title>Six Aerococcus type strain genome sequencing and assembly using PacBio and Illumina Hiseq.</title>
        <authorList>
            <person name="Carkaci D."/>
            <person name="Dargis R."/>
            <person name="Nielsen X.C."/>
            <person name="Skovgaard O."/>
            <person name="Fuursted K."/>
            <person name="Christensen J.J."/>
        </authorList>
    </citation>
    <scope>NUCLEOTIDE SEQUENCE [LARGE SCALE GENOMIC DNA]</scope>
    <source>
        <strain evidence="21">CCUG42038B</strain>
    </source>
</reference>
<dbReference type="EMBL" id="CP014163">
    <property type="protein sequence ID" value="AMC00015.1"/>
    <property type="molecule type" value="Genomic_DNA"/>
</dbReference>
<dbReference type="OrthoDB" id="9789934at2"/>
<evidence type="ECO:0000313" key="20">
    <source>
        <dbReference type="EMBL" id="AMC00015.1"/>
    </source>
</evidence>
<feature type="transmembrane region" description="Helical" evidence="19">
    <location>
        <begin position="111"/>
        <end position="130"/>
    </location>
</feature>
<reference evidence="20 21" key="1">
    <citation type="journal article" date="2016" name="Genome Announc.">
        <title>Complete Genome Sequences of Aerococcus christensenii CCUG 28831T, Aerococcus sanguinicola CCUG 43001T, Aerococcus urinae CCUG 36881T, Aerococcus urinaeequi CCUG 28094T, Aerococcus urinaehominis CCUG 42038 BT, and Aerococcus viridans CCUG 4311T.</title>
        <authorList>
            <person name="Carkaci D."/>
            <person name="Dargis R."/>
            <person name="Nielsen X.C."/>
            <person name="Skovgaard O."/>
            <person name="Fuursted K."/>
            <person name="Christensen J.J."/>
        </authorList>
    </citation>
    <scope>NUCLEOTIDE SEQUENCE [LARGE SCALE GENOMIC DNA]</scope>
    <source>
        <strain evidence="20 21">CCUG42038B</strain>
    </source>
</reference>
<dbReference type="GO" id="GO:0005524">
    <property type="term" value="F:ATP binding"/>
    <property type="evidence" value="ECO:0007669"/>
    <property type="project" value="UniProtKB-KW"/>
</dbReference>
<organism evidence="20 21">
    <name type="scientific">Aerococcus urinaehominis</name>
    <dbReference type="NCBI Taxonomy" id="128944"/>
    <lineage>
        <taxon>Bacteria</taxon>
        <taxon>Bacillati</taxon>
        <taxon>Bacillota</taxon>
        <taxon>Bacilli</taxon>
        <taxon>Lactobacillales</taxon>
        <taxon>Aerococcaceae</taxon>
        <taxon>Aerococcus</taxon>
    </lineage>
</organism>
<evidence type="ECO:0000256" key="2">
    <source>
        <dbReference type="ARBA" id="ARBA00005967"/>
    </source>
</evidence>
<keyword evidence="11" id="KW-0443">Lipid metabolism</keyword>
<dbReference type="AlphaFoldDB" id="A0A120IB33"/>
<evidence type="ECO:0000256" key="3">
    <source>
        <dbReference type="ARBA" id="ARBA00022475"/>
    </source>
</evidence>
<dbReference type="GO" id="GO:0046872">
    <property type="term" value="F:metal ion binding"/>
    <property type="evidence" value="ECO:0007669"/>
    <property type="project" value="UniProtKB-KW"/>
</dbReference>
<dbReference type="GO" id="GO:0016301">
    <property type="term" value="F:kinase activity"/>
    <property type="evidence" value="ECO:0007669"/>
    <property type="project" value="UniProtKB-KW"/>
</dbReference>
<dbReference type="Pfam" id="PF01219">
    <property type="entry name" value="DAGK_prokar"/>
    <property type="match status" value="1"/>
</dbReference>
<evidence type="ECO:0000256" key="12">
    <source>
        <dbReference type="ARBA" id="ARBA00023136"/>
    </source>
</evidence>
<evidence type="ECO:0000256" key="17">
    <source>
        <dbReference type="PIRSR" id="PIRSR600829-3"/>
    </source>
</evidence>
<evidence type="ECO:0000256" key="7">
    <source>
        <dbReference type="ARBA" id="ARBA00022741"/>
    </source>
</evidence>
<keyword evidence="10 19" id="KW-1133">Transmembrane helix</keyword>
<feature type="binding site" evidence="17">
    <location>
        <begin position="107"/>
        <end position="108"/>
    </location>
    <ligand>
        <name>ATP</name>
        <dbReference type="ChEBI" id="CHEBI:30616"/>
    </ligand>
</feature>
<keyword evidence="14" id="KW-1208">Phospholipid metabolism</keyword>
<evidence type="ECO:0000313" key="21">
    <source>
        <dbReference type="Proteomes" id="UP000062260"/>
    </source>
</evidence>
<dbReference type="PANTHER" id="PTHR34299:SF1">
    <property type="entry name" value="DIACYLGLYCEROL KINASE"/>
    <property type="match status" value="1"/>
</dbReference>
<evidence type="ECO:0000256" key="16">
    <source>
        <dbReference type="PIRSR" id="PIRSR600829-2"/>
    </source>
</evidence>
<keyword evidence="13" id="KW-0594">Phospholipid biosynthesis</keyword>
<feature type="transmembrane region" description="Helical" evidence="19">
    <location>
        <begin position="43"/>
        <end position="62"/>
    </location>
</feature>
<comment type="cofactor">
    <cofactor evidence="18">
        <name>Mg(2+)</name>
        <dbReference type="ChEBI" id="CHEBI:18420"/>
    </cofactor>
    <text evidence="18">Mn(2+), Zn(2+), Cd(2+) and Co(2+) support activity to lesser extents.</text>
</comment>
<evidence type="ECO:0000256" key="6">
    <source>
        <dbReference type="ARBA" id="ARBA00022692"/>
    </source>
</evidence>
<dbReference type="Proteomes" id="UP000062260">
    <property type="component" value="Chromosome"/>
</dbReference>
<dbReference type="GO" id="GO:0008654">
    <property type="term" value="P:phospholipid biosynthetic process"/>
    <property type="evidence" value="ECO:0007669"/>
    <property type="project" value="UniProtKB-KW"/>
</dbReference>
<keyword evidence="18" id="KW-0460">Magnesium</keyword>
<evidence type="ECO:0000256" key="13">
    <source>
        <dbReference type="ARBA" id="ARBA00023209"/>
    </source>
</evidence>
<sequence length="138" mass="15135">MDSQEPTDQGAYRPQIGKNKHFFQSLGHALEGISFVLKHERNFRFQLTATVAVLLLGCLVGLASWEWLVLILACLLVLTMELVNTVIEWTIDLIVGDQYHPVAKHVKDVGAGTVLTAAIFAVAVGLIIFIPKLLSLIA</sequence>
<accession>A0A120IB33</accession>
<dbReference type="CDD" id="cd14265">
    <property type="entry name" value="UDPK_IM_like"/>
    <property type="match status" value="1"/>
</dbReference>
<dbReference type="InterPro" id="IPR000829">
    <property type="entry name" value="DAGK"/>
</dbReference>
<dbReference type="InterPro" id="IPR036945">
    <property type="entry name" value="DAGK_sf"/>
</dbReference>
<feature type="transmembrane region" description="Helical" evidence="19">
    <location>
        <begin position="69"/>
        <end position="91"/>
    </location>
</feature>
<keyword evidence="18" id="KW-0479">Metal-binding</keyword>
<evidence type="ECO:0000256" key="14">
    <source>
        <dbReference type="ARBA" id="ARBA00023264"/>
    </source>
</evidence>
<feature type="active site" description="Proton acceptor" evidence="15">
    <location>
        <position position="81"/>
    </location>
</feature>
<feature type="binding site" evidence="18">
    <location>
        <position position="88"/>
    </location>
    <ligand>
        <name>a divalent metal cation</name>
        <dbReference type="ChEBI" id="CHEBI:60240"/>
    </ligand>
</feature>
<feature type="binding site" evidence="17">
    <location>
        <position position="40"/>
    </location>
    <ligand>
        <name>ATP</name>
        <dbReference type="ChEBI" id="CHEBI:30616"/>
    </ligand>
</feature>
<keyword evidence="9 17" id="KW-0067">ATP-binding</keyword>
<keyword evidence="8" id="KW-0418">Kinase</keyword>
<keyword evidence="3" id="KW-1003">Cell membrane</keyword>
<evidence type="ECO:0000256" key="1">
    <source>
        <dbReference type="ARBA" id="ARBA00004651"/>
    </source>
</evidence>
<comment type="subcellular location">
    <subcellularLocation>
        <location evidence="1">Cell membrane</location>
        <topology evidence="1">Multi-pass membrane protein</topology>
    </subcellularLocation>
</comment>
<evidence type="ECO:0000256" key="5">
    <source>
        <dbReference type="ARBA" id="ARBA00022679"/>
    </source>
</evidence>
<feature type="binding site" evidence="18">
    <location>
        <position position="40"/>
    </location>
    <ligand>
        <name>a divalent metal cation</name>
        <dbReference type="ChEBI" id="CHEBI:60240"/>
    </ligand>
</feature>
<gene>
    <name evidence="20" type="ORF">AWM75_00295</name>
</gene>
<evidence type="ECO:0000256" key="4">
    <source>
        <dbReference type="ARBA" id="ARBA00022516"/>
    </source>
</evidence>
<keyword evidence="6 19" id="KW-0812">Transmembrane</keyword>
<evidence type="ECO:0000256" key="9">
    <source>
        <dbReference type="ARBA" id="ARBA00022840"/>
    </source>
</evidence>